<keyword evidence="2" id="KW-1185">Reference proteome</keyword>
<keyword evidence="1" id="KW-0732">Signal</keyword>
<dbReference type="Proteomes" id="UP000694844">
    <property type="component" value="Chromosome 6"/>
</dbReference>
<reference evidence="3" key="1">
    <citation type="submission" date="2025-08" db="UniProtKB">
        <authorList>
            <consortium name="RefSeq"/>
        </authorList>
    </citation>
    <scope>IDENTIFICATION</scope>
    <source>
        <tissue evidence="3">Whole sample</tissue>
    </source>
</reference>
<evidence type="ECO:0000256" key="1">
    <source>
        <dbReference type="SAM" id="SignalP"/>
    </source>
</evidence>
<gene>
    <name evidence="3" type="primary">LOC111101418</name>
</gene>
<dbReference type="AlphaFoldDB" id="A0A8B8AEK3"/>
<feature type="signal peptide" evidence="1">
    <location>
        <begin position="1"/>
        <end position="27"/>
    </location>
</feature>
<feature type="chain" id="PRO_5034106634" evidence="1">
    <location>
        <begin position="28"/>
        <end position="206"/>
    </location>
</feature>
<dbReference type="RefSeq" id="XP_022289610.1">
    <property type="nucleotide sequence ID" value="XM_022433902.1"/>
</dbReference>
<name>A0A8B8AEK3_CRAVI</name>
<sequence>MKFKIMDSVKILVFAVSLFLMLDGLKAQDLACNPCINYQVESNTLPPEAVSVVRDLHLNLLKDPTCNIIGRCPQPSNREEVRKCAVYQGDGTLTIKTGKRGKVTGGLEFRKCEEVSTNEPDGCTSLRIEDFKNINFFNDFLRVLPEEASKRLQQISAQNITITFDGSRCLNVAGSGASHFKNSDSRNASMFMVVLVLAMFPFHFEA</sequence>
<evidence type="ECO:0000313" key="2">
    <source>
        <dbReference type="Proteomes" id="UP000694844"/>
    </source>
</evidence>
<evidence type="ECO:0000313" key="3">
    <source>
        <dbReference type="RefSeq" id="XP_022289610.1"/>
    </source>
</evidence>
<dbReference type="KEGG" id="cvn:111101418"/>
<dbReference type="GeneID" id="111101418"/>
<organism evidence="2 3">
    <name type="scientific">Crassostrea virginica</name>
    <name type="common">Eastern oyster</name>
    <dbReference type="NCBI Taxonomy" id="6565"/>
    <lineage>
        <taxon>Eukaryota</taxon>
        <taxon>Metazoa</taxon>
        <taxon>Spiralia</taxon>
        <taxon>Lophotrochozoa</taxon>
        <taxon>Mollusca</taxon>
        <taxon>Bivalvia</taxon>
        <taxon>Autobranchia</taxon>
        <taxon>Pteriomorphia</taxon>
        <taxon>Ostreida</taxon>
        <taxon>Ostreoidea</taxon>
        <taxon>Ostreidae</taxon>
        <taxon>Crassostrea</taxon>
    </lineage>
</organism>
<accession>A0A8B8AEK3</accession>
<protein>
    <submittedName>
        <fullName evidence="3">Uncharacterized protein LOC111101418 isoform X1</fullName>
    </submittedName>
</protein>
<proteinExistence type="predicted"/>